<evidence type="ECO:0000259" key="3">
    <source>
        <dbReference type="Pfam" id="PF13786"/>
    </source>
</evidence>
<dbReference type="RefSeq" id="WP_120110542.1">
    <property type="nucleotide sequence ID" value="NZ_QXQB01000002.1"/>
</dbReference>
<evidence type="ECO:0000256" key="2">
    <source>
        <dbReference type="SAM" id="Phobius"/>
    </source>
</evidence>
<dbReference type="Gene3D" id="2.60.40.1630">
    <property type="entry name" value="bacillus anthracis domain"/>
    <property type="match status" value="1"/>
</dbReference>
<name>A0A3A6Q328_9BACL</name>
<keyword evidence="2" id="KW-0472">Membrane</keyword>
<evidence type="ECO:0000259" key="4">
    <source>
        <dbReference type="Pfam" id="PF18705"/>
    </source>
</evidence>
<dbReference type="AlphaFoldDB" id="A0A3A6Q328"/>
<evidence type="ECO:0000313" key="6">
    <source>
        <dbReference type="Proteomes" id="UP000267798"/>
    </source>
</evidence>
<keyword evidence="6" id="KW-1185">Reference proteome</keyword>
<evidence type="ECO:0000313" key="5">
    <source>
        <dbReference type="EMBL" id="RJX40334.1"/>
    </source>
</evidence>
<protein>
    <submittedName>
        <fullName evidence="5">DUF4179 domain-containing protein</fullName>
    </submittedName>
</protein>
<feature type="region of interest" description="Disordered" evidence="1">
    <location>
        <begin position="1"/>
        <end position="43"/>
    </location>
</feature>
<feature type="domain" description="DUF5643" evidence="4">
    <location>
        <begin position="279"/>
        <end position="376"/>
    </location>
</feature>
<sequence>MSESPKKAGEDVREDWPKDGRDESKGDSHSMTERDHFNEELQHDPDMAQLLNSLEQDRSQADREMALSLEADIADRLEFALRDGHRKGRRRSVTARRTRIGFQMVALAICLMLTLTAFVRISPAFAAIVKEIPGFGRFVELVSYDRSLMNALNHEYFQLVNQSDERNGYTFTVNGVIADSQRVVVLYTAEGPGITEENTTFLPYKLKDGSGADLQAMSMSSHFFREATQKEGIVQDYLDIRMQPGETIPRELDVMMKLGEEWLEVQVAINHEKFAELEETFDLNQTIEIAGQKITPLQVTVDFEGDPANQKRLVDFIDLRLVDDRGRSYATQSGMGDLEGSLRRHFQIGAFEKVKSLTLTARGLMMNDRDLKVVIDTDQKLLISAPDERLSLGEANMRKDGIDLRFDMRLNTPIEGASYGGYRLFQYGGTFRDASGKAYPIEYGDTLGQNYVSIRISEEETGHYYFHIPNEDYAQPLTLDVDQYYGYVLQDLSVLIK</sequence>
<dbReference type="Pfam" id="PF13786">
    <property type="entry name" value="DUF4179"/>
    <property type="match status" value="1"/>
</dbReference>
<organism evidence="5 6">
    <name type="scientific">Paenibacillus pinisoli</name>
    <dbReference type="NCBI Taxonomy" id="1276110"/>
    <lineage>
        <taxon>Bacteria</taxon>
        <taxon>Bacillati</taxon>
        <taxon>Bacillota</taxon>
        <taxon>Bacilli</taxon>
        <taxon>Bacillales</taxon>
        <taxon>Paenibacillaceae</taxon>
        <taxon>Paenibacillus</taxon>
    </lineage>
</organism>
<dbReference type="InterPro" id="IPR025436">
    <property type="entry name" value="DUF4179"/>
</dbReference>
<keyword evidence="2" id="KW-0812">Transmembrane</keyword>
<proteinExistence type="predicted"/>
<reference evidence="5 6" key="1">
    <citation type="submission" date="2018-09" db="EMBL/GenBank/DDBJ databases">
        <title>Paenibacillus aracenensis nov. sp. isolated from a cave in southern Spain.</title>
        <authorList>
            <person name="Jurado V."/>
            <person name="Gutierrez-Patricio S."/>
            <person name="Gonzalez-Pimentel J.L."/>
            <person name="Miller A.Z."/>
            <person name="Laiz L."/>
            <person name="Saiz-Jimenez C."/>
        </authorList>
    </citation>
    <scope>NUCLEOTIDE SEQUENCE [LARGE SCALE GENOMIC DNA]</scope>
    <source>
        <strain evidence="5 6">JCM 19203</strain>
    </source>
</reference>
<keyword evidence="2" id="KW-1133">Transmembrane helix</keyword>
<feature type="domain" description="DUF4179" evidence="3">
    <location>
        <begin position="104"/>
        <end position="190"/>
    </location>
</feature>
<comment type="caution">
    <text evidence="5">The sequence shown here is derived from an EMBL/GenBank/DDBJ whole genome shotgun (WGS) entry which is preliminary data.</text>
</comment>
<evidence type="ECO:0000256" key="1">
    <source>
        <dbReference type="SAM" id="MobiDB-lite"/>
    </source>
</evidence>
<dbReference type="Pfam" id="PF18705">
    <property type="entry name" value="DUF5643"/>
    <property type="match status" value="1"/>
</dbReference>
<feature type="transmembrane region" description="Helical" evidence="2">
    <location>
        <begin position="100"/>
        <end position="119"/>
    </location>
</feature>
<dbReference type="Proteomes" id="UP000267798">
    <property type="component" value="Unassembled WGS sequence"/>
</dbReference>
<gene>
    <name evidence="5" type="ORF">D3P09_13365</name>
</gene>
<dbReference type="InterPro" id="IPR040680">
    <property type="entry name" value="DUF5643"/>
</dbReference>
<accession>A0A3A6Q328</accession>
<dbReference type="OrthoDB" id="2725974at2"/>
<dbReference type="EMBL" id="QXQB01000002">
    <property type="protein sequence ID" value="RJX40334.1"/>
    <property type="molecule type" value="Genomic_DNA"/>
</dbReference>